<dbReference type="EMBL" id="LXHQ01000029">
    <property type="protein sequence ID" value="OAV25428.1"/>
    <property type="molecule type" value="Genomic_DNA"/>
</dbReference>
<dbReference type="InterPro" id="IPR024191">
    <property type="entry name" value="Peptidase_M61"/>
</dbReference>
<dbReference type="Gene3D" id="2.60.40.3650">
    <property type="match status" value="1"/>
</dbReference>
<dbReference type="InterPro" id="IPR036034">
    <property type="entry name" value="PDZ_sf"/>
</dbReference>
<keyword evidence="2" id="KW-0378">Hydrolase</keyword>
<evidence type="ECO:0000313" key="2">
    <source>
        <dbReference type="EMBL" id="OAV25428.1"/>
    </source>
</evidence>
<dbReference type="Proteomes" id="UP000078295">
    <property type="component" value="Unassembled WGS sequence"/>
</dbReference>
<dbReference type="InterPro" id="IPR007963">
    <property type="entry name" value="Peptidase_M61_catalytic"/>
</dbReference>
<gene>
    <name evidence="2" type="ORF">AO370_0898</name>
</gene>
<dbReference type="InterPro" id="IPR027268">
    <property type="entry name" value="Peptidase_M4/M1_CTD_sf"/>
</dbReference>
<dbReference type="Pfam" id="PF17899">
    <property type="entry name" value="Peptidase_M61_N"/>
    <property type="match status" value="1"/>
</dbReference>
<dbReference type="Gene3D" id="2.30.42.10">
    <property type="match status" value="1"/>
</dbReference>
<protein>
    <submittedName>
        <fullName evidence="2">Protease</fullName>
    </submittedName>
</protein>
<dbReference type="SUPFAM" id="SSF50156">
    <property type="entry name" value="PDZ domain-like"/>
    <property type="match status" value="1"/>
</dbReference>
<dbReference type="AlphaFoldDB" id="A0AB36DND2"/>
<dbReference type="SMART" id="SM00228">
    <property type="entry name" value="PDZ"/>
    <property type="match status" value="1"/>
</dbReference>
<dbReference type="Pfam" id="PF05299">
    <property type="entry name" value="Peptidase_M61"/>
    <property type="match status" value="1"/>
</dbReference>
<dbReference type="PIRSF" id="PIRSF016493">
    <property type="entry name" value="Glycyl_aminpptds"/>
    <property type="match status" value="1"/>
</dbReference>
<proteinExistence type="predicted"/>
<evidence type="ECO:0000259" key="1">
    <source>
        <dbReference type="SMART" id="SM00228"/>
    </source>
</evidence>
<keyword evidence="2" id="KW-0645">Protease</keyword>
<comment type="caution">
    <text evidence="2">The sequence shown here is derived from an EMBL/GenBank/DDBJ whole genome shotgun (WGS) entry which is preliminary data.</text>
</comment>
<organism evidence="2 3">
    <name type="scientific">Moraxella catarrhalis</name>
    <name type="common">Branhamella catarrhalis</name>
    <dbReference type="NCBI Taxonomy" id="480"/>
    <lineage>
        <taxon>Bacteria</taxon>
        <taxon>Pseudomonadati</taxon>
        <taxon>Pseudomonadota</taxon>
        <taxon>Gammaproteobacteria</taxon>
        <taxon>Moraxellales</taxon>
        <taxon>Moraxellaceae</taxon>
        <taxon>Moraxella</taxon>
    </lineage>
</organism>
<feature type="domain" description="PDZ" evidence="1">
    <location>
        <begin position="494"/>
        <end position="564"/>
    </location>
</feature>
<accession>A0AB36DND2</accession>
<name>A0AB36DND2_MORCA</name>
<reference evidence="2 3" key="1">
    <citation type="journal article" date="2016" name="Genome Biol. Evol.">
        <title>Comparative Genomic Analyses of the Moraxella catarrhalis Serosensitive and Seroresistant Lineages Demonstrate Their Independent Evolution.</title>
        <authorList>
            <person name="Earl J.P."/>
            <person name="de Vries S.P."/>
            <person name="Ahmed A."/>
            <person name="Powell E."/>
            <person name="Schultz M.P."/>
            <person name="Hermans P.W."/>
            <person name="Hill D.J."/>
            <person name="Zhou Z."/>
            <person name="Constantinidou C.I."/>
            <person name="Hu F.Z."/>
            <person name="Bootsma H.J."/>
            <person name="Ehrlich G.D."/>
        </authorList>
    </citation>
    <scope>NUCLEOTIDE SEQUENCE [LARGE SCALE GENOMIC DNA]</scope>
    <source>
        <strain evidence="2 3">F23</strain>
    </source>
</reference>
<dbReference type="InterPro" id="IPR001478">
    <property type="entry name" value="PDZ"/>
</dbReference>
<dbReference type="Gene3D" id="1.10.390.10">
    <property type="entry name" value="Neutral Protease Domain 2"/>
    <property type="match status" value="1"/>
</dbReference>
<evidence type="ECO:0000313" key="3">
    <source>
        <dbReference type="Proteomes" id="UP000078295"/>
    </source>
</evidence>
<dbReference type="Pfam" id="PF13180">
    <property type="entry name" value="PDZ_2"/>
    <property type="match status" value="1"/>
</dbReference>
<dbReference type="InterPro" id="IPR040756">
    <property type="entry name" value="Peptidase_M61_N"/>
</dbReference>
<dbReference type="GO" id="GO:0006508">
    <property type="term" value="P:proteolysis"/>
    <property type="evidence" value="ECO:0007669"/>
    <property type="project" value="UniProtKB-KW"/>
</dbReference>
<dbReference type="SUPFAM" id="SSF55486">
    <property type="entry name" value="Metalloproteases ('zincins'), catalytic domain"/>
    <property type="match status" value="1"/>
</dbReference>
<dbReference type="GO" id="GO:0008233">
    <property type="term" value="F:peptidase activity"/>
    <property type="evidence" value="ECO:0007669"/>
    <property type="project" value="UniProtKB-KW"/>
</dbReference>
<sequence>MSSKKTMSLNYHISFERFNEHLADICIHHTALSDTPTFSMVTWIAGSYLIREFSKNITTVYYQIGDNPIRHRAEKIDKKTFVLPNAKQGDDITIHYEVYCRDLSVRTAFVDATRIFGNFTSLLLLPEANKQAYANVTLFVPNTFLAKHLKCTIACGLKFEQTSTSDGLEYRFNGLAAFEYFDFPFEIGNQDEISFEIIKDKTTCLPHRFFLAGRHHGNLHRLKADLTKICQSYVNWLGDAPFSDYTFMTMVTDKDYGGLEHINSTALISPRGDMPAFDEPQIPNEDYQRFLGLCSHEYFHAWWVKTVKPDVMINNPLTEEAYTPLLWVFEGFTSYIDDLMLLVSGVIDKSSYLKLITAQINRYQQTEGLSHQSVAESSFDAWIKLYRTDENTNNQGISYYNKGALVALLLDMMLMDKTDGKYRLFDVIKACYTKTNNQPFGLTTQILGEIIAQMMGQEAWQDFYHRYVIGIDPLPLTDYFTKFAIQAKFQDKHKTWGISFNENAHGLTITHVSRQSAASHAGLSYDDTIIAIDGLKATSALLNRLVKHQNTAGSPLTVHAFRRDELLSFTINNQKTIHQTVKLEGDGGLWLNFADLTD</sequence>